<dbReference type="OrthoDB" id="9986677at2759"/>
<evidence type="ECO:0000313" key="1">
    <source>
        <dbReference type="EMBL" id="KIM73599.1"/>
    </source>
</evidence>
<dbReference type="HOGENOM" id="CLU_3129877_0_0_1"/>
<dbReference type="AlphaFoldDB" id="A0A0C3F0D8"/>
<proteinExistence type="predicted"/>
<evidence type="ECO:0000313" key="2">
    <source>
        <dbReference type="Proteomes" id="UP000054166"/>
    </source>
</evidence>
<gene>
    <name evidence="1" type="ORF">PILCRDRAFT_80957</name>
</gene>
<organism evidence="1 2">
    <name type="scientific">Piloderma croceum (strain F 1598)</name>
    <dbReference type="NCBI Taxonomy" id="765440"/>
    <lineage>
        <taxon>Eukaryota</taxon>
        <taxon>Fungi</taxon>
        <taxon>Dikarya</taxon>
        <taxon>Basidiomycota</taxon>
        <taxon>Agaricomycotina</taxon>
        <taxon>Agaricomycetes</taxon>
        <taxon>Agaricomycetidae</taxon>
        <taxon>Atheliales</taxon>
        <taxon>Atheliaceae</taxon>
        <taxon>Piloderma</taxon>
    </lineage>
</organism>
<sequence>RFHPQWFHKYNFLLSSTLDGGTQVMVFIWSFTVGGASGKAAPFPNWALIQ</sequence>
<keyword evidence="2" id="KW-1185">Reference proteome</keyword>
<reference evidence="1 2" key="1">
    <citation type="submission" date="2014-04" db="EMBL/GenBank/DDBJ databases">
        <authorList>
            <consortium name="DOE Joint Genome Institute"/>
            <person name="Kuo A."/>
            <person name="Tarkka M."/>
            <person name="Buscot F."/>
            <person name="Kohler A."/>
            <person name="Nagy L.G."/>
            <person name="Floudas D."/>
            <person name="Copeland A."/>
            <person name="Barry K.W."/>
            <person name="Cichocki N."/>
            <person name="Veneault-Fourrey C."/>
            <person name="LaButti K."/>
            <person name="Lindquist E.A."/>
            <person name="Lipzen A."/>
            <person name="Lundell T."/>
            <person name="Morin E."/>
            <person name="Murat C."/>
            <person name="Sun H."/>
            <person name="Tunlid A."/>
            <person name="Henrissat B."/>
            <person name="Grigoriev I.V."/>
            <person name="Hibbett D.S."/>
            <person name="Martin F."/>
            <person name="Nordberg H.P."/>
            <person name="Cantor M.N."/>
            <person name="Hua S.X."/>
        </authorList>
    </citation>
    <scope>NUCLEOTIDE SEQUENCE [LARGE SCALE GENOMIC DNA]</scope>
    <source>
        <strain evidence="1 2">F 1598</strain>
    </source>
</reference>
<name>A0A0C3F0D8_PILCF</name>
<protein>
    <submittedName>
        <fullName evidence="1">Uncharacterized protein</fullName>
    </submittedName>
</protein>
<feature type="non-terminal residue" evidence="1">
    <location>
        <position position="1"/>
    </location>
</feature>
<reference evidence="2" key="2">
    <citation type="submission" date="2015-01" db="EMBL/GenBank/DDBJ databases">
        <title>Evolutionary Origins and Diversification of the Mycorrhizal Mutualists.</title>
        <authorList>
            <consortium name="DOE Joint Genome Institute"/>
            <consortium name="Mycorrhizal Genomics Consortium"/>
            <person name="Kohler A."/>
            <person name="Kuo A."/>
            <person name="Nagy L.G."/>
            <person name="Floudas D."/>
            <person name="Copeland A."/>
            <person name="Barry K.W."/>
            <person name="Cichocki N."/>
            <person name="Veneault-Fourrey C."/>
            <person name="LaButti K."/>
            <person name="Lindquist E.A."/>
            <person name="Lipzen A."/>
            <person name="Lundell T."/>
            <person name="Morin E."/>
            <person name="Murat C."/>
            <person name="Riley R."/>
            <person name="Ohm R."/>
            <person name="Sun H."/>
            <person name="Tunlid A."/>
            <person name="Henrissat B."/>
            <person name="Grigoriev I.V."/>
            <person name="Hibbett D.S."/>
            <person name="Martin F."/>
        </authorList>
    </citation>
    <scope>NUCLEOTIDE SEQUENCE [LARGE SCALE GENOMIC DNA]</scope>
    <source>
        <strain evidence="2">F 1598</strain>
    </source>
</reference>
<dbReference type="InParanoid" id="A0A0C3F0D8"/>
<accession>A0A0C3F0D8</accession>
<dbReference type="Proteomes" id="UP000054166">
    <property type="component" value="Unassembled WGS sequence"/>
</dbReference>
<dbReference type="EMBL" id="KN833078">
    <property type="protein sequence ID" value="KIM73599.1"/>
    <property type="molecule type" value="Genomic_DNA"/>
</dbReference>